<evidence type="ECO:0000259" key="2">
    <source>
        <dbReference type="Pfam" id="PF24625"/>
    </source>
</evidence>
<feature type="region of interest" description="Disordered" evidence="1">
    <location>
        <begin position="1"/>
        <end position="37"/>
    </location>
</feature>
<evidence type="ECO:0000313" key="3">
    <source>
        <dbReference type="EMBL" id="KAF2724991.1"/>
    </source>
</evidence>
<name>A0A9P4QHI6_9PEZI</name>
<proteinExistence type="predicted"/>
<dbReference type="InterPro" id="IPR056043">
    <property type="entry name" value="DUF7626"/>
</dbReference>
<comment type="caution">
    <text evidence="3">The sequence shown here is derived from an EMBL/GenBank/DDBJ whole genome shotgun (WGS) entry which is preliminary data.</text>
</comment>
<evidence type="ECO:0000256" key="1">
    <source>
        <dbReference type="SAM" id="MobiDB-lite"/>
    </source>
</evidence>
<feature type="compositionally biased region" description="Polar residues" evidence="1">
    <location>
        <begin position="348"/>
        <end position="363"/>
    </location>
</feature>
<evidence type="ECO:0000313" key="4">
    <source>
        <dbReference type="Proteomes" id="UP000799441"/>
    </source>
</evidence>
<dbReference type="AlphaFoldDB" id="A0A9P4QHI6"/>
<keyword evidence="4" id="KW-1185">Reference proteome</keyword>
<sequence>MQEQQQGARVLEDDKPGTAENLTPTSQVGPGKRRAAAVPRRITAELDAVDSRILELREQGLTMEATAQKISAEGLATYQPKSLESRYVRIRKILAAKEDERLDDDMSDWHLDEDEVLNDCYRAVDEQIRKEVAAIEAKRWKKVAGAVSDHLRRQKYSSNACHQRFEDLQNAAALLPIELDPNPTARRQATQDRIALAKQRRADAEAADQAARDEKMNKSKSDKLLKAETNRIKIQHGLRMQQLAQSRAVKQASVRAEKEAARAALQGWLTYCKSQTEWDRIKERFEDYTLKCLRAGVSVGSVVPQARANRARAGAEIVIDDGGDAYSTSEEEQKAYQTLLASGRVAPSQLQRSSTSATPNPTREGTLIRPPIKKDKETIKIRVTPESLLNPRSVMTMDELKSILTERKLTPCGLNETHPQLVARMHAHDLNLNTTNLDNVLKSKFVSTAGKKDFKVRKLQEQDARESAAGQAGINAQDRTFKLQYEGYQGHFAYLLDEDL</sequence>
<dbReference type="OrthoDB" id="5321209at2759"/>
<accession>A0A9P4QHI6</accession>
<feature type="domain" description="DUF7626" evidence="2">
    <location>
        <begin position="45"/>
        <end position="99"/>
    </location>
</feature>
<organism evidence="3 4">
    <name type="scientific">Polychaeton citri CBS 116435</name>
    <dbReference type="NCBI Taxonomy" id="1314669"/>
    <lineage>
        <taxon>Eukaryota</taxon>
        <taxon>Fungi</taxon>
        <taxon>Dikarya</taxon>
        <taxon>Ascomycota</taxon>
        <taxon>Pezizomycotina</taxon>
        <taxon>Dothideomycetes</taxon>
        <taxon>Dothideomycetidae</taxon>
        <taxon>Capnodiales</taxon>
        <taxon>Capnodiaceae</taxon>
        <taxon>Polychaeton</taxon>
    </lineage>
</organism>
<gene>
    <name evidence="3" type="ORF">K431DRAFT_116624</name>
</gene>
<dbReference type="EMBL" id="MU003769">
    <property type="protein sequence ID" value="KAF2724991.1"/>
    <property type="molecule type" value="Genomic_DNA"/>
</dbReference>
<dbReference type="Pfam" id="PF24625">
    <property type="entry name" value="DUF7626"/>
    <property type="match status" value="1"/>
</dbReference>
<feature type="region of interest" description="Disordered" evidence="1">
    <location>
        <begin position="344"/>
        <end position="368"/>
    </location>
</feature>
<feature type="region of interest" description="Disordered" evidence="1">
    <location>
        <begin position="199"/>
        <end position="221"/>
    </location>
</feature>
<protein>
    <recommendedName>
        <fullName evidence="2">DUF7626 domain-containing protein</fullName>
    </recommendedName>
</protein>
<reference evidence="3" key="1">
    <citation type="journal article" date="2020" name="Stud. Mycol.">
        <title>101 Dothideomycetes genomes: a test case for predicting lifestyles and emergence of pathogens.</title>
        <authorList>
            <person name="Haridas S."/>
            <person name="Albert R."/>
            <person name="Binder M."/>
            <person name="Bloem J."/>
            <person name="Labutti K."/>
            <person name="Salamov A."/>
            <person name="Andreopoulos B."/>
            <person name="Baker S."/>
            <person name="Barry K."/>
            <person name="Bills G."/>
            <person name="Bluhm B."/>
            <person name="Cannon C."/>
            <person name="Castanera R."/>
            <person name="Culley D."/>
            <person name="Daum C."/>
            <person name="Ezra D."/>
            <person name="Gonzalez J."/>
            <person name="Henrissat B."/>
            <person name="Kuo A."/>
            <person name="Liang C."/>
            <person name="Lipzen A."/>
            <person name="Lutzoni F."/>
            <person name="Magnuson J."/>
            <person name="Mondo S."/>
            <person name="Nolan M."/>
            <person name="Ohm R."/>
            <person name="Pangilinan J."/>
            <person name="Park H.-J."/>
            <person name="Ramirez L."/>
            <person name="Alfaro M."/>
            <person name="Sun H."/>
            <person name="Tritt A."/>
            <person name="Yoshinaga Y."/>
            <person name="Zwiers L.-H."/>
            <person name="Turgeon B."/>
            <person name="Goodwin S."/>
            <person name="Spatafora J."/>
            <person name="Crous P."/>
            <person name="Grigoriev I."/>
        </authorList>
    </citation>
    <scope>NUCLEOTIDE SEQUENCE</scope>
    <source>
        <strain evidence="3">CBS 116435</strain>
    </source>
</reference>
<dbReference type="Proteomes" id="UP000799441">
    <property type="component" value="Unassembled WGS sequence"/>
</dbReference>
<feature type="compositionally biased region" description="Basic and acidic residues" evidence="1">
    <location>
        <begin position="200"/>
        <end position="221"/>
    </location>
</feature>